<evidence type="ECO:0000256" key="3">
    <source>
        <dbReference type="ARBA" id="ARBA00004629"/>
    </source>
</evidence>
<proteinExistence type="inferred from homology"/>
<evidence type="ECO:0000256" key="1">
    <source>
        <dbReference type="ARBA" id="ARBA00004123"/>
    </source>
</evidence>
<keyword evidence="19" id="KW-1185">Reference proteome</keyword>
<dbReference type="InterPro" id="IPR013251">
    <property type="entry name" value="DASH_Spc19"/>
</dbReference>
<evidence type="ECO:0000256" key="4">
    <source>
        <dbReference type="ARBA" id="ARBA00008952"/>
    </source>
</evidence>
<sequence length="155" mass="17660">MAESLSQCVTAMESSVRCLEQTVNLLKKESAPSNRLTKSLIQSRRVFELVPEYDVQRAKLDLIEEVEPLVNNLSKKLAKQLSKLERERDNLQQTLELNALRLRNRFNGEEAQDQDVGSDLVIMTSSTTEELDQLRDLKAQKAQLLEKIQSLESST</sequence>
<dbReference type="EMBL" id="LT598459">
    <property type="protein sequence ID" value="SCU81720.1"/>
    <property type="molecule type" value="Genomic_DNA"/>
</dbReference>
<comment type="subunit">
    <text evidence="16">Component of the DASH complex consisting of ASK1, DAD1, DAD2, DAD3, DAD4, DAM1, DUO1, HSK3, SPC19 and SPC34, with a stoichiometry of one copy of each subunit per complex. Multiple DASH complexes oligomerize to form a ring that encircles spindle microtubules and organizes the rod-like NDC80 complexes of the outer kinetochore. DASH complex oligomerization strengthens microtubule attachments. On cytoplasmic microtubules, DASH complexes appear to form patches instead of rings.</text>
</comment>
<dbReference type="GO" id="GO:0051987">
    <property type="term" value="P:positive regulation of attachment of spindle microtubules to kinetochore"/>
    <property type="evidence" value="ECO:0007669"/>
    <property type="project" value="EnsemblFungi"/>
</dbReference>
<keyword evidence="11" id="KW-0995">Kinetochore</keyword>
<evidence type="ECO:0000256" key="14">
    <source>
        <dbReference type="ARBA" id="ARBA00023328"/>
    </source>
</evidence>
<dbReference type="PANTHER" id="PTHR28262">
    <property type="entry name" value="DASH COMPLEX SUBUNIT SPC19"/>
    <property type="match status" value="1"/>
</dbReference>
<organism evidence="18 19">
    <name type="scientific">Lachancea dasiensis</name>
    <dbReference type="NCBI Taxonomy" id="1072105"/>
    <lineage>
        <taxon>Eukaryota</taxon>
        <taxon>Fungi</taxon>
        <taxon>Dikarya</taxon>
        <taxon>Ascomycota</taxon>
        <taxon>Saccharomycotina</taxon>
        <taxon>Saccharomycetes</taxon>
        <taxon>Saccharomycetales</taxon>
        <taxon>Saccharomycetaceae</taxon>
        <taxon>Lachancea</taxon>
    </lineage>
</organism>
<dbReference type="Pfam" id="PF08287">
    <property type="entry name" value="DASH_Spc19"/>
    <property type="match status" value="1"/>
</dbReference>
<keyword evidence="13" id="KW-0539">Nucleus</keyword>
<dbReference type="GO" id="GO:1990758">
    <property type="term" value="P:mitotic sister chromatid biorientation"/>
    <property type="evidence" value="ECO:0007669"/>
    <property type="project" value="EnsemblFungi"/>
</dbReference>
<dbReference type="GO" id="GO:1990976">
    <property type="term" value="P:protein transport along microtubule to mitotic spindle pole body"/>
    <property type="evidence" value="ECO:0007669"/>
    <property type="project" value="EnsemblFungi"/>
</dbReference>
<dbReference type="GO" id="GO:0042729">
    <property type="term" value="C:DASH complex"/>
    <property type="evidence" value="ECO:0007669"/>
    <property type="project" value="EnsemblFungi"/>
</dbReference>
<dbReference type="OrthoDB" id="3361333at2759"/>
<dbReference type="PANTHER" id="PTHR28262:SF1">
    <property type="entry name" value="DASH COMPLEX SUBUNIT SPC19"/>
    <property type="match status" value="1"/>
</dbReference>
<gene>
    <name evidence="18" type="ORF">LADA_0C00672G</name>
</gene>
<dbReference type="GO" id="GO:0051010">
    <property type="term" value="F:microtubule plus-end binding"/>
    <property type="evidence" value="ECO:0007669"/>
    <property type="project" value="EnsemblFungi"/>
</dbReference>
<dbReference type="AlphaFoldDB" id="A0A1G4IXC4"/>
<keyword evidence="9" id="KW-0131">Cell cycle</keyword>
<comment type="subcellular location">
    <subcellularLocation>
        <location evidence="3">Chromosome</location>
        <location evidence="3">Centromere</location>
        <location evidence="3">Kinetochore</location>
    </subcellularLocation>
    <subcellularLocation>
        <location evidence="2">Cytoplasm</location>
        <location evidence="2">Cytoskeleton</location>
        <location evidence="2">Spindle</location>
    </subcellularLocation>
    <subcellularLocation>
        <location evidence="1">Nucleus</location>
    </subcellularLocation>
</comment>
<name>A0A1G4IXC4_9SACH</name>
<accession>A0A1G4IXC4</accession>
<keyword evidence="7" id="KW-0963">Cytoplasm</keyword>
<feature type="coiled-coil region" evidence="17">
    <location>
        <begin position="70"/>
        <end position="101"/>
    </location>
</feature>
<evidence type="ECO:0000256" key="9">
    <source>
        <dbReference type="ARBA" id="ARBA00022776"/>
    </source>
</evidence>
<dbReference type="STRING" id="1266660.A0A1G4IXC4"/>
<comment type="similarity">
    <text evidence="4">Belongs to the DASH complex SPC19 family.</text>
</comment>
<evidence type="ECO:0000256" key="2">
    <source>
        <dbReference type="ARBA" id="ARBA00004186"/>
    </source>
</evidence>
<evidence type="ECO:0000256" key="16">
    <source>
        <dbReference type="ARBA" id="ARBA00046633"/>
    </source>
</evidence>
<dbReference type="Proteomes" id="UP000190274">
    <property type="component" value="Chromosome C"/>
</dbReference>
<evidence type="ECO:0000256" key="5">
    <source>
        <dbReference type="ARBA" id="ARBA00016329"/>
    </source>
</evidence>
<evidence type="ECO:0000256" key="11">
    <source>
        <dbReference type="ARBA" id="ARBA00022838"/>
    </source>
</evidence>
<keyword evidence="6" id="KW-0158">Chromosome</keyword>
<reference evidence="19" key="1">
    <citation type="submission" date="2016-03" db="EMBL/GenBank/DDBJ databases">
        <authorList>
            <person name="Devillers H."/>
        </authorList>
    </citation>
    <scope>NUCLEOTIDE SEQUENCE [LARGE SCALE GENOMIC DNA]</scope>
</reference>
<evidence type="ECO:0000256" key="7">
    <source>
        <dbReference type="ARBA" id="ARBA00022490"/>
    </source>
</evidence>
<evidence type="ECO:0000256" key="13">
    <source>
        <dbReference type="ARBA" id="ARBA00023242"/>
    </source>
</evidence>
<evidence type="ECO:0000256" key="6">
    <source>
        <dbReference type="ARBA" id="ARBA00022454"/>
    </source>
</evidence>
<keyword evidence="12" id="KW-0206">Cytoskeleton</keyword>
<evidence type="ECO:0000313" key="18">
    <source>
        <dbReference type="EMBL" id="SCU81720.1"/>
    </source>
</evidence>
<keyword evidence="14" id="KW-0137">Centromere</keyword>
<evidence type="ECO:0000313" key="19">
    <source>
        <dbReference type="Proteomes" id="UP000190274"/>
    </source>
</evidence>
<feature type="coiled-coil region" evidence="17">
    <location>
        <begin position="127"/>
        <end position="154"/>
    </location>
</feature>
<evidence type="ECO:0000256" key="8">
    <source>
        <dbReference type="ARBA" id="ARBA00022701"/>
    </source>
</evidence>
<keyword evidence="17" id="KW-0175">Coiled coil</keyword>
<evidence type="ECO:0000256" key="10">
    <source>
        <dbReference type="ARBA" id="ARBA00022829"/>
    </source>
</evidence>
<evidence type="ECO:0000256" key="12">
    <source>
        <dbReference type="ARBA" id="ARBA00023212"/>
    </source>
</evidence>
<evidence type="ECO:0000256" key="17">
    <source>
        <dbReference type="SAM" id="Coils"/>
    </source>
</evidence>
<keyword evidence="8" id="KW-0493">Microtubule</keyword>
<protein>
    <recommendedName>
        <fullName evidence="5">DASH complex subunit SPC19</fullName>
    </recommendedName>
    <alternativeName>
        <fullName evidence="15">Outer kinetochore protein SPC19</fullName>
    </alternativeName>
</protein>
<dbReference type="GO" id="GO:0005876">
    <property type="term" value="C:spindle microtubule"/>
    <property type="evidence" value="ECO:0007669"/>
    <property type="project" value="InterPro"/>
</dbReference>
<keyword evidence="9" id="KW-0498">Mitosis</keyword>
<keyword evidence="10" id="KW-0159">Chromosome partition</keyword>
<evidence type="ECO:0000256" key="15">
    <source>
        <dbReference type="ARBA" id="ARBA00032583"/>
    </source>
</evidence>
<keyword evidence="9" id="KW-0132">Cell division</keyword>
<dbReference type="GO" id="GO:0031116">
    <property type="term" value="P:positive regulation of microtubule polymerization"/>
    <property type="evidence" value="ECO:0007669"/>
    <property type="project" value="EnsemblFungi"/>
</dbReference>